<comment type="caution">
    <text evidence="1">The sequence shown here is derived from an EMBL/GenBank/DDBJ whole genome shotgun (WGS) entry which is preliminary data.</text>
</comment>
<dbReference type="Proteomes" id="UP000245119">
    <property type="component" value="Linkage Group LG12"/>
</dbReference>
<proteinExistence type="predicted"/>
<dbReference type="EMBL" id="PZQS01000012">
    <property type="protein sequence ID" value="PVD20809.1"/>
    <property type="molecule type" value="Genomic_DNA"/>
</dbReference>
<dbReference type="AlphaFoldDB" id="A0A2T7NI08"/>
<sequence>MQASPSHPPTTPCRLFYTQALTKAFVSSLSACTHALDIIRSLLTFHQQQKLKLTSNMAAWLMCRRKKNEANQGSTQGNKTPA</sequence>
<evidence type="ECO:0000313" key="1">
    <source>
        <dbReference type="EMBL" id="PVD20809.1"/>
    </source>
</evidence>
<reference evidence="1 2" key="1">
    <citation type="submission" date="2018-04" db="EMBL/GenBank/DDBJ databases">
        <title>The genome of golden apple snail Pomacea canaliculata provides insight into stress tolerance and invasive adaptation.</title>
        <authorList>
            <person name="Liu C."/>
            <person name="Liu B."/>
            <person name="Ren Y."/>
            <person name="Zhang Y."/>
            <person name="Wang H."/>
            <person name="Li S."/>
            <person name="Jiang F."/>
            <person name="Yin L."/>
            <person name="Zhang G."/>
            <person name="Qian W."/>
            <person name="Fan W."/>
        </authorList>
    </citation>
    <scope>NUCLEOTIDE SEQUENCE [LARGE SCALE GENOMIC DNA]</scope>
    <source>
        <strain evidence="1">SZHN2017</strain>
        <tissue evidence="1">Muscle</tissue>
    </source>
</reference>
<evidence type="ECO:0000313" key="2">
    <source>
        <dbReference type="Proteomes" id="UP000245119"/>
    </source>
</evidence>
<accession>A0A2T7NI08</accession>
<name>A0A2T7NI08_POMCA</name>
<organism evidence="1 2">
    <name type="scientific">Pomacea canaliculata</name>
    <name type="common">Golden apple snail</name>
    <dbReference type="NCBI Taxonomy" id="400727"/>
    <lineage>
        <taxon>Eukaryota</taxon>
        <taxon>Metazoa</taxon>
        <taxon>Spiralia</taxon>
        <taxon>Lophotrochozoa</taxon>
        <taxon>Mollusca</taxon>
        <taxon>Gastropoda</taxon>
        <taxon>Caenogastropoda</taxon>
        <taxon>Architaenioglossa</taxon>
        <taxon>Ampullarioidea</taxon>
        <taxon>Ampullariidae</taxon>
        <taxon>Pomacea</taxon>
    </lineage>
</organism>
<protein>
    <submittedName>
        <fullName evidence="1">Uncharacterized protein</fullName>
    </submittedName>
</protein>
<keyword evidence="2" id="KW-1185">Reference proteome</keyword>
<gene>
    <name evidence="1" type="ORF">C0Q70_18970</name>
</gene>